<feature type="compositionally biased region" description="Polar residues" evidence="7">
    <location>
        <begin position="923"/>
        <end position="934"/>
    </location>
</feature>
<dbReference type="InterPro" id="IPR036890">
    <property type="entry name" value="HATPase_C_sf"/>
</dbReference>
<evidence type="ECO:0000313" key="11">
    <source>
        <dbReference type="Proteomes" id="UP001237595"/>
    </source>
</evidence>
<keyword evidence="3" id="KW-0597">Phosphoprotein</keyword>
<dbReference type="Pfam" id="PF08376">
    <property type="entry name" value="NIT"/>
    <property type="match status" value="1"/>
</dbReference>
<dbReference type="InterPro" id="IPR003594">
    <property type="entry name" value="HATPase_dom"/>
</dbReference>
<comment type="catalytic activity">
    <reaction evidence="1">
        <text>ATP + protein L-histidine = ADP + protein N-phospho-L-histidine.</text>
        <dbReference type="EC" id="2.7.13.3"/>
    </reaction>
</comment>
<dbReference type="EC" id="2.7.13.3" evidence="2"/>
<feature type="compositionally biased region" description="Polar residues" evidence="7">
    <location>
        <begin position="723"/>
        <end position="739"/>
    </location>
</feature>
<dbReference type="Pfam" id="PF02518">
    <property type="entry name" value="HATPase_c"/>
    <property type="match status" value="1"/>
</dbReference>
<dbReference type="SUPFAM" id="SSF55874">
    <property type="entry name" value="ATPase domain of HSP90 chaperone/DNA topoisomerase II/histidine kinase"/>
    <property type="match status" value="1"/>
</dbReference>
<evidence type="ECO:0000256" key="2">
    <source>
        <dbReference type="ARBA" id="ARBA00012438"/>
    </source>
</evidence>
<dbReference type="InterPro" id="IPR005467">
    <property type="entry name" value="His_kinase_dom"/>
</dbReference>
<keyword evidence="4" id="KW-0808">Transferase</keyword>
<feature type="region of interest" description="Disordered" evidence="7">
    <location>
        <begin position="1"/>
        <end position="22"/>
    </location>
</feature>
<dbReference type="GO" id="GO:0016301">
    <property type="term" value="F:kinase activity"/>
    <property type="evidence" value="ECO:0007669"/>
    <property type="project" value="UniProtKB-KW"/>
</dbReference>
<evidence type="ECO:0000256" key="5">
    <source>
        <dbReference type="ARBA" id="ARBA00022777"/>
    </source>
</evidence>
<dbReference type="PANTHER" id="PTHR44936">
    <property type="entry name" value="SENSOR PROTEIN CREC"/>
    <property type="match status" value="1"/>
</dbReference>
<feature type="compositionally biased region" description="Low complexity" evidence="7">
    <location>
        <begin position="984"/>
        <end position="1008"/>
    </location>
</feature>
<keyword evidence="5 10" id="KW-0418">Kinase</keyword>
<reference evidence="10 11" key="1">
    <citation type="submission" date="2023-04" db="EMBL/GenBank/DDBJ databases">
        <title>Draft genome sequence of Saccharopolyspora sp. TS4A08 isolated from sweet potato rhizospheric soil.</title>
        <authorList>
            <person name="Suksaard P."/>
            <person name="Duangmal K."/>
        </authorList>
    </citation>
    <scope>NUCLEOTIDE SEQUENCE [LARGE SCALE GENOMIC DNA]</scope>
    <source>
        <strain evidence="10 11">TS4A08</strain>
    </source>
</reference>
<feature type="compositionally biased region" description="Polar residues" evidence="7">
    <location>
        <begin position="781"/>
        <end position="793"/>
    </location>
</feature>
<dbReference type="Gene3D" id="3.30.565.10">
    <property type="entry name" value="Histidine kinase-like ATPase, C-terminal domain"/>
    <property type="match status" value="1"/>
</dbReference>
<protein>
    <recommendedName>
        <fullName evidence="2">histidine kinase</fullName>
        <ecNumber evidence="2">2.7.13.3</ecNumber>
    </recommendedName>
</protein>
<evidence type="ECO:0000256" key="8">
    <source>
        <dbReference type="SAM" id="Phobius"/>
    </source>
</evidence>
<evidence type="ECO:0000256" key="1">
    <source>
        <dbReference type="ARBA" id="ARBA00000085"/>
    </source>
</evidence>
<feature type="compositionally biased region" description="Gly residues" evidence="7">
    <location>
        <begin position="881"/>
        <end position="906"/>
    </location>
</feature>
<evidence type="ECO:0000256" key="7">
    <source>
        <dbReference type="SAM" id="MobiDB-lite"/>
    </source>
</evidence>
<organism evidence="10 11">
    <name type="scientific">Saccharopolyspora ipomoeae</name>
    <dbReference type="NCBI Taxonomy" id="3042027"/>
    <lineage>
        <taxon>Bacteria</taxon>
        <taxon>Bacillati</taxon>
        <taxon>Actinomycetota</taxon>
        <taxon>Actinomycetes</taxon>
        <taxon>Pseudonocardiales</taxon>
        <taxon>Pseudonocardiaceae</taxon>
        <taxon>Saccharopolyspora</taxon>
    </lineage>
</organism>
<dbReference type="PANTHER" id="PTHR44936:SF9">
    <property type="entry name" value="SENSOR PROTEIN CREC"/>
    <property type="match status" value="1"/>
</dbReference>
<evidence type="ECO:0000256" key="6">
    <source>
        <dbReference type="ARBA" id="ARBA00023012"/>
    </source>
</evidence>
<evidence type="ECO:0000256" key="4">
    <source>
        <dbReference type="ARBA" id="ARBA00022679"/>
    </source>
</evidence>
<dbReference type="Gene3D" id="6.10.340.10">
    <property type="match status" value="1"/>
</dbReference>
<feature type="transmembrane region" description="Helical" evidence="8">
    <location>
        <begin position="347"/>
        <end position="368"/>
    </location>
</feature>
<evidence type="ECO:0000256" key="3">
    <source>
        <dbReference type="ARBA" id="ARBA00022553"/>
    </source>
</evidence>
<dbReference type="PROSITE" id="PS50109">
    <property type="entry name" value="HIS_KIN"/>
    <property type="match status" value="1"/>
</dbReference>
<feature type="domain" description="Histidine kinase" evidence="9">
    <location>
        <begin position="552"/>
        <end position="659"/>
    </location>
</feature>
<keyword evidence="8" id="KW-1133">Transmembrane helix</keyword>
<evidence type="ECO:0000313" key="10">
    <source>
        <dbReference type="EMBL" id="MDI2030648.1"/>
    </source>
</evidence>
<feature type="transmembrane region" description="Helical" evidence="8">
    <location>
        <begin position="43"/>
        <end position="63"/>
    </location>
</feature>
<feature type="compositionally biased region" description="Low complexity" evidence="7">
    <location>
        <begin position="693"/>
        <end position="706"/>
    </location>
</feature>
<keyword evidence="6" id="KW-0902">Two-component regulatory system</keyword>
<feature type="compositionally biased region" description="Pro residues" evidence="7">
    <location>
        <begin position="667"/>
        <end position="678"/>
    </location>
</feature>
<gene>
    <name evidence="10" type="ORF">QFW96_18585</name>
</gene>
<proteinExistence type="predicted"/>
<dbReference type="InterPro" id="IPR013587">
    <property type="entry name" value="Nitrate/nitrite_sensing"/>
</dbReference>
<feature type="region of interest" description="Disordered" evidence="7">
    <location>
        <begin position="979"/>
        <end position="1125"/>
    </location>
</feature>
<dbReference type="InterPro" id="IPR050980">
    <property type="entry name" value="2C_sensor_his_kinase"/>
</dbReference>
<dbReference type="RefSeq" id="WP_281456962.1">
    <property type="nucleotide sequence ID" value="NZ_JASAOF010000012.1"/>
</dbReference>
<accession>A0ABT6PRK3</accession>
<feature type="compositionally biased region" description="Acidic residues" evidence="7">
    <location>
        <begin position="947"/>
        <end position="959"/>
    </location>
</feature>
<feature type="compositionally biased region" description="Basic and acidic residues" evidence="7">
    <location>
        <begin position="798"/>
        <end position="810"/>
    </location>
</feature>
<keyword evidence="8" id="KW-0472">Membrane</keyword>
<feature type="region of interest" description="Disordered" evidence="7">
    <location>
        <begin position="664"/>
        <end position="962"/>
    </location>
</feature>
<evidence type="ECO:0000259" key="9">
    <source>
        <dbReference type="PROSITE" id="PS50109"/>
    </source>
</evidence>
<dbReference type="SMART" id="SM00387">
    <property type="entry name" value="HATPase_c"/>
    <property type="match status" value="1"/>
</dbReference>
<dbReference type="Proteomes" id="UP001237595">
    <property type="component" value="Unassembled WGS sequence"/>
</dbReference>
<sequence>MSAAAQETGMLNNDPATSAGAADPAAARTKKWWLRNWRLRYKMAAVLLVPTLAALGVGGVRIYDGLSSQSQMQTIVDQVELAQQTSNLTHELQRERDFAIVLTTANGGSAGTDYANQGKRVDTAVQQVMAFDSQLEGFTPEVRFAFQSAEHRLGSLGALRGTVNSGFTSPQTMIAYNSVIDTLLTINNQVANSAANTDTAQTARAADSLGQAKEQLARQRSILLSAALRDEFLTGQPDEMRAANARYEAAYSEFESAATQEQRALFAERVAGAAIDRTEQMEQSSLIAYDNDQQNQNLGVSPADWGQESGQRTDLVREVESDVLEDLHSDATALADSATWTLIRDSALVALLLIVAFGVATFIARSMLRPLRTLRYNALEIAQKSLPDAINRVTENPGASHQTTVPTVPVYTDEEIGQVARTFDAVHQQALRLAVEQAMLRNNVNDLFVNLARRSQTLVQRQLALIDRLEQDEQDPDQLSSLFELDHLATRMRRNNENLLILGGTDLTRRTMRPVPLTEVLGAAVSEVEQYARVAVVDAPELALQGRVVNDFVHLVAELLENATVFSNPDTEVTVRTAYRRQQLVIEIRDRGVGIDAGEIDEINERLVRPPEIDVAVSRRMGLFVVGQLARRHNIEVELGNNEGLEGGVTATVRLSGDLVVQLTPDGPVPMPDMPRTPQPEERGPGETGTQLGLAAAFGGRAATNGQQPGLDAPTTRAELPSLSGSEPPTSFTSMNQAARDSDTSMPGIASFNGQGFNGHDVNGHEFQDQDDDFGAEPPQYSITTSTGDSFGATSVPRWEDDDRAPHDDGVGAEAWPDIDPGFDGQCGAPSETSSTDLFHSPFEAEKTKNFAPSQPFGSDEDRNGFSGGGLNGSEHDSGSLNGGSLSGSGLNGGGIGAAFGGGHEGAPGNESRPEPASESWESENASVRGTSGPDTPGFDGGSTAYADDEPRESWDMDDAPTQRLPIYEAVLSQWFRESDVEDSTAAADPKPADPAAAAPSTPSSPASEPVVDEVPRTTTPDPGWGQADVGWKAAEALLQTPEVQETTAAGLPKRVPKTNLVPGSAAPRTPQTPRRKPAAPRSADAVRGRMANFQQGVHKGRHAKSEPVSTELPRSNPSRPEEQE</sequence>
<dbReference type="EMBL" id="JASAOF010000012">
    <property type="protein sequence ID" value="MDI2030648.1"/>
    <property type="molecule type" value="Genomic_DNA"/>
</dbReference>
<keyword evidence="11" id="KW-1185">Reference proteome</keyword>
<comment type="caution">
    <text evidence="10">The sequence shown here is derived from an EMBL/GenBank/DDBJ whole genome shotgun (WGS) entry which is preliminary data.</text>
</comment>
<keyword evidence="8" id="KW-0812">Transmembrane</keyword>
<name>A0ABT6PRK3_9PSEU</name>